<geneLocation type="plasmid" evidence="2">
    <name>prgalie4872d</name>
</geneLocation>
<protein>
    <submittedName>
        <fullName evidence="1">Uncharacterized protein</fullName>
    </submittedName>
</protein>
<name>A0A1L5NYA3_9HYPH</name>
<dbReference type="AlphaFoldDB" id="A0A1L5NYA3"/>
<sequence length="60" mass="6939">MNDEAMRWVRPQGAERAILAKLKNNAHRIFTLRTVYEALDKLLACLHRVHLRPSSRSNVA</sequence>
<accession>A0A1L5NYA3</accession>
<dbReference type="Proteomes" id="UP000184749">
    <property type="component" value="Plasmid pRgalIE4872d"/>
</dbReference>
<evidence type="ECO:0000313" key="2">
    <source>
        <dbReference type="Proteomes" id="UP000184749"/>
    </source>
</evidence>
<organism evidence="1 2">
    <name type="scientific">Rhizobium gallicum</name>
    <dbReference type="NCBI Taxonomy" id="56730"/>
    <lineage>
        <taxon>Bacteria</taxon>
        <taxon>Pseudomonadati</taxon>
        <taxon>Pseudomonadota</taxon>
        <taxon>Alphaproteobacteria</taxon>
        <taxon>Hyphomicrobiales</taxon>
        <taxon>Rhizobiaceae</taxon>
        <taxon>Rhizobium/Agrobacterium group</taxon>
        <taxon>Rhizobium</taxon>
    </lineage>
</organism>
<evidence type="ECO:0000313" key="1">
    <source>
        <dbReference type="EMBL" id="APO72859.1"/>
    </source>
</evidence>
<gene>
    <name evidence="1" type="ORF">IE4872_PD02350</name>
</gene>
<reference evidence="1 2" key="1">
    <citation type="submission" date="2016-09" db="EMBL/GenBank/DDBJ databases">
        <title>The complete genome sequences of Rhizobium gallicum, symbiovars gallicum and phaseoli, symbionts associated to common bean (Phaseolus vulgaris).</title>
        <authorList>
            <person name="Bustos P."/>
            <person name="Santamaria R.I."/>
            <person name="Perez-Carrascal O.M."/>
            <person name="Juarez S."/>
            <person name="Lozano L."/>
            <person name="Martinez-Flores I."/>
            <person name="Martinez-Romero E."/>
            <person name="Cevallos M."/>
            <person name="Romero D."/>
            <person name="Davila G."/>
            <person name="Gonzalez V."/>
        </authorList>
    </citation>
    <scope>NUCLEOTIDE SEQUENCE [LARGE SCALE GENOMIC DNA]</scope>
    <source>
        <strain evidence="1 2">IE4872</strain>
        <plasmid evidence="2">prgalie4872d</plasmid>
    </source>
</reference>
<dbReference type="EMBL" id="CP017105">
    <property type="protein sequence ID" value="APO72859.1"/>
    <property type="molecule type" value="Genomic_DNA"/>
</dbReference>
<proteinExistence type="predicted"/>
<keyword evidence="1" id="KW-0614">Plasmid</keyword>